<feature type="region of interest" description="Disordered" evidence="1">
    <location>
        <begin position="22"/>
        <end position="60"/>
    </location>
</feature>
<evidence type="ECO:0000313" key="3">
    <source>
        <dbReference type="EMBL" id="OWK36808.1"/>
    </source>
</evidence>
<proteinExistence type="predicted"/>
<feature type="chain" id="PRO_5012104063" evidence="2">
    <location>
        <begin position="25"/>
        <end position="178"/>
    </location>
</feature>
<dbReference type="RefSeq" id="WP_088259756.1">
    <property type="nucleotide sequence ID" value="NZ_NIDE01000017.1"/>
</dbReference>
<dbReference type="AlphaFoldDB" id="A0A225DE53"/>
<evidence type="ECO:0000313" key="4">
    <source>
        <dbReference type="Proteomes" id="UP000214646"/>
    </source>
</evidence>
<reference evidence="4" key="1">
    <citation type="submission" date="2017-06" db="EMBL/GenBank/DDBJ databases">
        <title>Genome analysis of Fimbriiglobus ruber SP5, the first member of the order Planctomycetales with confirmed chitinolytic capability.</title>
        <authorList>
            <person name="Ravin N.V."/>
            <person name="Rakitin A.L."/>
            <person name="Ivanova A.A."/>
            <person name="Beletsky A.V."/>
            <person name="Kulichevskaya I.S."/>
            <person name="Mardanov A.V."/>
            <person name="Dedysh S.N."/>
        </authorList>
    </citation>
    <scope>NUCLEOTIDE SEQUENCE [LARGE SCALE GENOMIC DNA]</scope>
    <source>
        <strain evidence="4">SP5</strain>
    </source>
</reference>
<feature type="signal peptide" evidence="2">
    <location>
        <begin position="1"/>
        <end position="24"/>
    </location>
</feature>
<feature type="compositionally biased region" description="Basic and acidic residues" evidence="1">
    <location>
        <begin position="51"/>
        <end position="60"/>
    </location>
</feature>
<name>A0A225DE53_9BACT</name>
<accession>A0A225DE53</accession>
<dbReference type="EMBL" id="NIDE01000017">
    <property type="protein sequence ID" value="OWK36808.1"/>
    <property type="molecule type" value="Genomic_DNA"/>
</dbReference>
<evidence type="ECO:0000256" key="2">
    <source>
        <dbReference type="SAM" id="SignalP"/>
    </source>
</evidence>
<evidence type="ECO:0000256" key="1">
    <source>
        <dbReference type="SAM" id="MobiDB-lite"/>
    </source>
</evidence>
<protein>
    <submittedName>
        <fullName evidence="3">Uncharacterized protein</fullName>
    </submittedName>
</protein>
<feature type="compositionally biased region" description="Basic and acidic residues" evidence="1">
    <location>
        <begin position="25"/>
        <end position="34"/>
    </location>
</feature>
<keyword evidence="2" id="KW-0732">Signal</keyword>
<dbReference type="InterPro" id="IPR036034">
    <property type="entry name" value="PDZ_sf"/>
</dbReference>
<gene>
    <name evidence="3" type="ORF">FRUB_09371</name>
</gene>
<dbReference type="Proteomes" id="UP000214646">
    <property type="component" value="Unassembled WGS sequence"/>
</dbReference>
<dbReference type="Gene3D" id="2.30.42.10">
    <property type="match status" value="1"/>
</dbReference>
<dbReference type="SUPFAM" id="SSF50156">
    <property type="entry name" value="PDZ domain-like"/>
    <property type="match status" value="1"/>
</dbReference>
<keyword evidence="4" id="KW-1185">Reference proteome</keyword>
<organism evidence="3 4">
    <name type="scientific">Fimbriiglobus ruber</name>
    <dbReference type="NCBI Taxonomy" id="1908690"/>
    <lineage>
        <taxon>Bacteria</taxon>
        <taxon>Pseudomonadati</taxon>
        <taxon>Planctomycetota</taxon>
        <taxon>Planctomycetia</taxon>
        <taxon>Gemmatales</taxon>
        <taxon>Gemmataceae</taxon>
        <taxon>Fimbriiglobus</taxon>
    </lineage>
</organism>
<comment type="caution">
    <text evidence="3">The sequence shown here is derived from an EMBL/GenBank/DDBJ whole genome shotgun (WGS) entry which is preliminary data.</text>
</comment>
<sequence length="178" mass="18757">MIRSAAVFSLATLMLLGAVLPGQSQEDKKSDRDTVVAAGKEFTLTPTEVTPEEKPGDGPFEVKLKPAKDAVKVKMPAEAWTLGFFPQAIKGTGVGVGGPVEGAGLANMRTVPGKADEEGAWQVDPGDVITHVNGYAVNSVEDVICAVSTAKNKTDVQIVVKDVSTEKLNVFYVTATKR</sequence>